<evidence type="ECO:0000259" key="7">
    <source>
        <dbReference type="Pfam" id="PF04138"/>
    </source>
</evidence>
<comment type="subcellular location">
    <subcellularLocation>
        <location evidence="1">Membrane</location>
        <topology evidence="1">Multi-pass membrane protein</topology>
    </subcellularLocation>
</comment>
<accession>A0A9D1XMC9</accession>
<sequence>MRKDLKELISYIFVGGCTTLVNFIIYYIAIQWLNIGWLIANILSWYGAVIFAYWANRQYVFKSSNDTKKEAYQFFVLRLMTLAVESSLLFIFIQLLGINEMVAKVFVSVVTVVSNYGLCKFKIFSSKGEHGYGQN</sequence>
<evidence type="ECO:0000256" key="2">
    <source>
        <dbReference type="ARBA" id="ARBA00009399"/>
    </source>
</evidence>
<comment type="caution">
    <text evidence="8">The sequence shown here is derived from an EMBL/GenBank/DDBJ whole genome shotgun (WGS) entry which is preliminary data.</text>
</comment>
<reference evidence="8" key="2">
    <citation type="submission" date="2021-04" db="EMBL/GenBank/DDBJ databases">
        <authorList>
            <person name="Gilroy R."/>
        </authorList>
    </citation>
    <scope>NUCLEOTIDE SEQUENCE</scope>
    <source>
        <strain evidence="8">ChiGjej1B1-14440</strain>
    </source>
</reference>
<keyword evidence="5 6" id="KW-0472">Membrane</keyword>
<dbReference type="GO" id="GO:0000271">
    <property type="term" value="P:polysaccharide biosynthetic process"/>
    <property type="evidence" value="ECO:0007669"/>
    <property type="project" value="InterPro"/>
</dbReference>
<feature type="transmembrane region" description="Helical" evidence="6">
    <location>
        <begin position="35"/>
        <end position="54"/>
    </location>
</feature>
<dbReference type="InterPro" id="IPR007267">
    <property type="entry name" value="GtrA_DPMS_TM"/>
</dbReference>
<comment type="similarity">
    <text evidence="2">Belongs to the GtrA family.</text>
</comment>
<dbReference type="PANTHER" id="PTHR38459">
    <property type="entry name" value="PROPHAGE BACTOPRENOL-LINKED GLUCOSE TRANSLOCASE HOMOLOG"/>
    <property type="match status" value="1"/>
</dbReference>
<organism evidence="8 9">
    <name type="scientific">Candidatus Erysipelatoclostridium merdavium</name>
    <dbReference type="NCBI Taxonomy" id="2838566"/>
    <lineage>
        <taxon>Bacteria</taxon>
        <taxon>Bacillati</taxon>
        <taxon>Bacillota</taxon>
        <taxon>Erysipelotrichia</taxon>
        <taxon>Erysipelotrichales</taxon>
        <taxon>Erysipelotrichales incertae sedis</taxon>
    </lineage>
</organism>
<dbReference type="GO" id="GO:0005886">
    <property type="term" value="C:plasma membrane"/>
    <property type="evidence" value="ECO:0007669"/>
    <property type="project" value="TreeGrafter"/>
</dbReference>
<keyword evidence="3 6" id="KW-0812">Transmembrane</keyword>
<dbReference type="PANTHER" id="PTHR38459:SF5">
    <property type="entry name" value="CELL WALL TEICHOIC ACID GLYCOSYLATION PROTEIN GTCA"/>
    <property type="match status" value="1"/>
</dbReference>
<evidence type="ECO:0000313" key="8">
    <source>
        <dbReference type="EMBL" id="HIX82188.1"/>
    </source>
</evidence>
<dbReference type="Pfam" id="PF04138">
    <property type="entry name" value="GtrA_DPMS_TM"/>
    <property type="match status" value="1"/>
</dbReference>
<dbReference type="EMBL" id="DXET01000214">
    <property type="protein sequence ID" value="HIX82188.1"/>
    <property type="molecule type" value="Genomic_DNA"/>
</dbReference>
<evidence type="ECO:0000256" key="1">
    <source>
        <dbReference type="ARBA" id="ARBA00004141"/>
    </source>
</evidence>
<dbReference type="InterPro" id="IPR051401">
    <property type="entry name" value="GtrA_CellWall_Glycosyl"/>
</dbReference>
<name>A0A9D1XMC9_9FIRM</name>
<feature type="transmembrane region" description="Helical" evidence="6">
    <location>
        <begin position="75"/>
        <end position="95"/>
    </location>
</feature>
<evidence type="ECO:0000256" key="5">
    <source>
        <dbReference type="ARBA" id="ARBA00023136"/>
    </source>
</evidence>
<evidence type="ECO:0000256" key="6">
    <source>
        <dbReference type="SAM" id="Phobius"/>
    </source>
</evidence>
<keyword evidence="4 6" id="KW-1133">Transmembrane helix</keyword>
<proteinExistence type="inferred from homology"/>
<evidence type="ECO:0000256" key="4">
    <source>
        <dbReference type="ARBA" id="ARBA00022989"/>
    </source>
</evidence>
<gene>
    <name evidence="8" type="ORF">H9980_09510</name>
</gene>
<dbReference type="Proteomes" id="UP000886724">
    <property type="component" value="Unassembled WGS sequence"/>
</dbReference>
<feature type="domain" description="GtrA/DPMS transmembrane" evidence="7">
    <location>
        <begin position="11"/>
        <end position="124"/>
    </location>
</feature>
<reference evidence="8" key="1">
    <citation type="journal article" date="2021" name="PeerJ">
        <title>Extensive microbial diversity within the chicken gut microbiome revealed by metagenomics and culture.</title>
        <authorList>
            <person name="Gilroy R."/>
            <person name="Ravi A."/>
            <person name="Getino M."/>
            <person name="Pursley I."/>
            <person name="Horton D.L."/>
            <person name="Alikhan N.F."/>
            <person name="Baker D."/>
            <person name="Gharbi K."/>
            <person name="Hall N."/>
            <person name="Watson M."/>
            <person name="Adriaenssens E.M."/>
            <person name="Foster-Nyarko E."/>
            <person name="Jarju S."/>
            <person name="Secka A."/>
            <person name="Antonio M."/>
            <person name="Oren A."/>
            <person name="Chaudhuri R.R."/>
            <person name="La Ragione R."/>
            <person name="Hildebrand F."/>
            <person name="Pallen M.J."/>
        </authorList>
    </citation>
    <scope>NUCLEOTIDE SEQUENCE</scope>
    <source>
        <strain evidence="8">ChiGjej1B1-14440</strain>
    </source>
</reference>
<evidence type="ECO:0000256" key="3">
    <source>
        <dbReference type="ARBA" id="ARBA00022692"/>
    </source>
</evidence>
<protein>
    <submittedName>
        <fullName evidence="8">GtrA family protein</fullName>
    </submittedName>
</protein>
<dbReference type="AlphaFoldDB" id="A0A9D1XMC9"/>
<feature type="transmembrane region" description="Helical" evidence="6">
    <location>
        <begin position="9"/>
        <end position="29"/>
    </location>
</feature>
<evidence type="ECO:0000313" key="9">
    <source>
        <dbReference type="Proteomes" id="UP000886724"/>
    </source>
</evidence>